<dbReference type="Proteomes" id="UP001596415">
    <property type="component" value="Unassembled WGS sequence"/>
</dbReference>
<evidence type="ECO:0000313" key="5">
    <source>
        <dbReference type="EMBL" id="MFC7357190.1"/>
    </source>
</evidence>
<dbReference type="SUPFAM" id="SSF46894">
    <property type="entry name" value="C-terminal effector domain of the bipartite response regulators"/>
    <property type="match status" value="1"/>
</dbReference>
<dbReference type="Pfam" id="PF00486">
    <property type="entry name" value="Trans_reg_C"/>
    <property type="match status" value="1"/>
</dbReference>
<name>A0ABW2MTP4_9FLAO</name>
<sequence>MSKECKRSVNGCEKSPNCQLFVGMFQKKKYYYFLVLFGIIFSLCTACGKNKEKEEFSQRVKVALRSVGNDVLLSQEDSTSLVMPVLKTSENTYELSFEKPLSFDPGNLNASVATNFEKAGLPKNYLVEVIQCNDKEIGYSFEMQYDVRNSLVPCGGRLLPERCYTIEVKFTALRQDASENTMFFYVLVFMVIAFLVFVFYSRYYAYKHSDERTVATALGSFRFYPEQHKLVIEAQEIPLSSKECELLTILSAKTNQVVTREELTKKIWEDNGVVVGRSLDTYISKLRKKLQKDSTIKLTNVHGVGYKLEIL</sequence>
<evidence type="ECO:0000256" key="3">
    <source>
        <dbReference type="SAM" id="Phobius"/>
    </source>
</evidence>
<gene>
    <name evidence="5" type="ORF">ACFQO1_05800</name>
</gene>
<dbReference type="PROSITE" id="PS51755">
    <property type="entry name" value="OMPR_PHOB"/>
    <property type="match status" value="1"/>
</dbReference>
<keyword evidence="3" id="KW-0812">Transmembrane</keyword>
<dbReference type="InterPro" id="IPR016032">
    <property type="entry name" value="Sig_transdc_resp-reg_C-effctor"/>
</dbReference>
<dbReference type="RefSeq" id="WP_380217036.1">
    <property type="nucleotide sequence ID" value="NZ_JBHTBN010000002.1"/>
</dbReference>
<feature type="transmembrane region" description="Helical" evidence="3">
    <location>
        <begin position="182"/>
        <end position="200"/>
    </location>
</feature>
<keyword evidence="1 2" id="KW-0238">DNA-binding</keyword>
<keyword evidence="6" id="KW-1185">Reference proteome</keyword>
<dbReference type="EMBL" id="JBHTBN010000002">
    <property type="protein sequence ID" value="MFC7357190.1"/>
    <property type="molecule type" value="Genomic_DNA"/>
</dbReference>
<evidence type="ECO:0000313" key="6">
    <source>
        <dbReference type="Proteomes" id="UP001596415"/>
    </source>
</evidence>
<organism evidence="5 6">
    <name type="scientific">Jejudonia soesokkakensis</name>
    <dbReference type="NCBI Taxonomy" id="1323432"/>
    <lineage>
        <taxon>Bacteria</taxon>
        <taxon>Pseudomonadati</taxon>
        <taxon>Bacteroidota</taxon>
        <taxon>Flavobacteriia</taxon>
        <taxon>Flavobacteriales</taxon>
        <taxon>Flavobacteriaceae</taxon>
        <taxon>Jejudonia</taxon>
    </lineage>
</organism>
<dbReference type="InterPro" id="IPR036388">
    <property type="entry name" value="WH-like_DNA-bd_sf"/>
</dbReference>
<keyword evidence="3" id="KW-0472">Membrane</keyword>
<evidence type="ECO:0000259" key="4">
    <source>
        <dbReference type="PROSITE" id="PS51755"/>
    </source>
</evidence>
<feature type="domain" description="OmpR/PhoB-type" evidence="4">
    <location>
        <begin position="213"/>
        <end position="310"/>
    </location>
</feature>
<dbReference type="CDD" id="cd00383">
    <property type="entry name" value="trans_reg_C"/>
    <property type="match status" value="1"/>
</dbReference>
<dbReference type="Gene3D" id="1.10.10.10">
    <property type="entry name" value="Winged helix-like DNA-binding domain superfamily/Winged helix DNA-binding domain"/>
    <property type="match status" value="1"/>
</dbReference>
<accession>A0ABW2MTP4</accession>
<reference evidence="6" key="1">
    <citation type="journal article" date="2019" name="Int. J. Syst. Evol. Microbiol.">
        <title>The Global Catalogue of Microorganisms (GCM) 10K type strain sequencing project: providing services to taxonomists for standard genome sequencing and annotation.</title>
        <authorList>
            <consortium name="The Broad Institute Genomics Platform"/>
            <consortium name="The Broad Institute Genome Sequencing Center for Infectious Disease"/>
            <person name="Wu L."/>
            <person name="Ma J."/>
        </authorList>
    </citation>
    <scope>NUCLEOTIDE SEQUENCE [LARGE SCALE GENOMIC DNA]</scope>
    <source>
        <strain evidence="6">CGMCC 1.16306</strain>
    </source>
</reference>
<feature type="DNA-binding region" description="OmpR/PhoB-type" evidence="2">
    <location>
        <begin position="213"/>
        <end position="310"/>
    </location>
</feature>
<comment type="caution">
    <text evidence="5">The sequence shown here is derived from an EMBL/GenBank/DDBJ whole genome shotgun (WGS) entry which is preliminary data.</text>
</comment>
<keyword evidence="3" id="KW-1133">Transmembrane helix</keyword>
<evidence type="ECO:0000256" key="2">
    <source>
        <dbReference type="PROSITE-ProRule" id="PRU01091"/>
    </source>
</evidence>
<protein>
    <submittedName>
        <fullName evidence="5">Winged helix-turn-helix domain-containing protein</fullName>
    </submittedName>
</protein>
<feature type="transmembrane region" description="Helical" evidence="3">
    <location>
        <begin position="30"/>
        <end position="48"/>
    </location>
</feature>
<dbReference type="SMART" id="SM00862">
    <property type="entry name" value="Trans_reg_C"/>
    <property type="match status" value="1"/>
</dbReference>
<evidence type="ECO:0000256" key="1">
    <source>
        <dbReference type="ARBA" id="ARBA00023125"/>
    </source>
</evidence>
<proteinExistence type="predicted"/>
<dbReference type="InterPro" id="IPR001867">
    <property type="entry name" value="OmpR/PhoB-type_DNA-bd"/>
</dbReference>